<keyword evidence="6 8" id="KW-0503">Monooxygenase</keyword>
<evidence type="ECO:0000256" key="7">
    <source>
        <dbReference type="PIRSR" id="PIRSR602401-1"/>
    </source>
</evidence>
<dbReference type="GO" id="GO:0020037">
    <property type="term" value="F:heme binding"/>
    <property type="evidence" value="ECO:0007669"/>
    <property type="project" value="InterPro"/>
</dbReference>
<evidence type="ECO:0000256" key="2">
    <source>
        <dbReference type="ARBA" id="ARBA00010617"/>
    </source>
</evidence>
<keyword evidence="3 7" id="KW-0479">Metal-binding</keyword>
<name>A0AAN8ELH8_9EURO</name>
<comment type="cofactor">
    <cofactor evidence="1 7">
        <name>heme</name>
        <dbReference type="ChEBI" id="CHEBI:30413"/>
    </cofactor>
</comment>
<dbReference type="GO" id="GO:0004497">
    <property type="term" value="F:monooxygenase activity"/>
    <property type="evidence" value="ECO:0007669"/>
    <property type="project" value="UniProtKB-KW"/>
</dbReference>
<feature type="binding site" description="axial binding residue" evidence="7">
    <location>
        <position position="477"/>
    </location>
    <ligand>
        <name>heme</name>
        <dbReference type="ChEBI" id="CHEBI:30413"/>
    </ligand>
    <ligandPart>
        <name>Fe</name>
        <dbReference type="ChEBI" id="CHEBI:18248"/>
    </ligandPart>
</feature>
<dbReference type="Proteomes" id="UP001316803">
    <property type="component" value="Unassembled WGS sequence"/>
</dbReference>
<evidence type="ECO:0008006" key="12">
    <source>
        <dbReference type="Google" id="ProtNLM"/>
    </source>
</evidence>
<evidence type="ECO:0000256" key="8">
    <source>
        <dbReference type="RuleBase" id="RU000461"/>
    </source>
</evidence>
<evidence type="ECO:0000256" key="9">
    <source>
        <dbReference type="SAM" id="Phobius"/>
    </source>
</evidence>
<dbReference type="EMBL" id="JAKLMC020000004">
    <property type="protein sequence ID" value="KAK5956470.1"/>
    <property type="molecule type" value="Genomic_DNA"/>
</dbReference>
<keyword evidence="5 7" id="KW-0408">Iron</keyword>
<evidence type="ECO:0000256" key="4">
    <source>
        <dbReference type="ARBA" id="ARBA00023002"/>
    </source>
</evidence>
<feature type="transmembrane region" description="Helical" evidence="9">
    <location>
        <begin position="12"/>
        <end position="30"/>
    </location>
</feature>
<dbReference type="PROSITE" id="PS00086">
    <property type="entry name" value="CYTOCHROME_P450"/>
    <property type="match status" value="1"/>
</dbReference>
<dbReference type="CDD" id="cd11060">
    <property type="entry name" value="CYP57A1-like"/>
    <property type="match status" value="1"/>
</dbReference>
<comment type="similarity">
    <text evidence="2 8">Belongs to the cytochrome P450 family.</text>
</comment>
<dbReference type="PANTHER" id="PTHR24305">
    <property type="entry name" value="CYTOCHROME P450"/>
    <property type="match status" value="1"/>
</dbReference>
<dbReference type="InterPro" id="IPR001128">
    <property type="entry name" value="Cyt_P450"/>
</dbReference>
<dbReference type="InterPro" id="IPR002401">
    <property type="entry name" value="Cyt_P450_E_grp-I"/>
</dbReference>
<gene>
    <name evidence="10" type="ORF">OHC33_001955</name>
</gene>
<keyword evidence="11" id="KW-1185">Reference proteome</keyword>
<evidence type="ECO:0000256" key="5">
    <source>
        <dbReference type="ARBA" id="ARBA00023004"/>
    </source>
</evidence>
<keyword evidence="7 8" id="KW-0349">Heme</keyword>
<dbReference type="PRINTS" id="PR00463">
    <property type="entry name" value="EP450I"/>
</dbReference>
<keyword evidence="9" id="KW-0472">Membrane</keyword>
<dbReference type="InterPro" id="IPR036396">
    <property type="entry name" value="Cyt_P450_sf"/>
</dbReference>
<evidence type="ECO:0000256" key="3">
    <source>
        <dbReference type="ARBA" id="ARBA00022723"/>
    </source>
</evidence>
<keyword evidence="9" id="KW-0812">Transmembrane</keyword>
<dbReference type="GO" id="GO:0005506">
    <property type="term" value="F:iron ion binding"/>
    <property type="evidence" value="ECO:0007669"/>
    <property type="project" value="InterPro"/>
</dbReference>
<sequence length="531" mass="59740">MGATNVLSTTTSNPVLAIVSGIAVLLIYFARVRYSSRLRLIPGPFLASISHIRRLLSVAHGHAHFDATNLHRKYGSVVRVGPNHVAFSDPEALSIVYSAYFRFEKSDFYLPFDAKTAHGFVPTVFSVRSEHAHRGIKRPIASAYSMTALLELEGLTDECIAIFQNKVEDKLDSSEHGSIEMNLGDWLHWYAFDLITSITFSNRLGFMESETDVEGIIAAIEGRLKYNATIGQWPALHKFLLGNNLVSWLANFVPSIVKMNTAGKIVQFAARQLKRYETKDPEKSDFRDMLERFKRTKINGEIQMTDVDVLMGAVGNIFAGSDTTAISLRSMFYYLINDPNCMRRLVEEVDEMNRAGKLSKIVTFAESSDMPYLQACLKEAMRMHPAVGLLLERIVPEGGVTIDGHYIPAGSVVGANPWAVARDRNVYGEDADQFRPERWLDASSRVGMDGAAGESARTKLKDMERNFLAFGMGSRSCLGKNISLLEMNKLVPQMLRSYEFRLADPNREWDMEDYWFVKQLGLNCRISRRQT</sequence>
<organism evidence="10 11">
    <name type="scientific">Knufia fluminis</name>
    <dbReference type="NCBI Taxonomy" id="191047"/>
    <lineage>
        <taxon>Eukaryota</taxon>
        <taxon>Fungi</taxon>
        <taxon>Dikarya</taxon>
        <taxon>Ascomycota</taxon>
        <taxon>Pezizomycotina</taxon>
        <taxon>Eurotiomycetes</taxon>
        <taxon>Chaetothyriomycetidae</taxon>
        <taxon>Chaetothyriales</taxon>
        <taxon>Trichomeriaceae</taxon>
        <taxon>Knufia</taxon>
    </lineage>
</organism>
<evidence type="ECO:0000256" key="6">
    <source>
        <dbReference type="ARBA" id="ARBA00023033"/>
    </source>
</evidence>
<keyword evidence="4 8" id="KW-0560">Oxidoreductase</keyword>
<dbReference type="SUPFAM" id="SSF48264">
    <property type="entry name" value="Cytochrome P450"/>
    <property type="match status" value="1"/>
</dbReference>
<keyword evidence="9" id="KW-1133">Transmembrane helix</keyword>
<dbReference type="FunFam" id="1.10.630.10:FF:000050">
    <property type="entry name" value="Cytochrome P450 monooxygenase"/>
    <property type="match status" value="1"/>
</dbReference>
<protein>
    <recommendedName>
        <fullName evidence="12">Pisatin demethylase</fullName>
    </recommendedName>
</protein>
<evidence type="ECO:0000256" key="1">
    <source>
        <dbReference type="ARBA" id="ARBA00001971"/>
    </source>
</evidence>
<accession>A0AAN8ELH8</accession>
<dbReference type="AlphaFoldDB" id="A0AAN8ELH8"/>
<dbReference type="Gene3D" id="1.10.630.10">
    <property type="entry name" value="Cytochrome P450"/>
    <property type="match status" value="1"/>
</dbReference>
<reference evidence="10 11" key="1">
    <citation type="submission" date="2022-12" db="EMBL/GenBank/DDBJ databases">
        <title>Genomic features and morphological characterization of a novel Knufia sp. strain isolated from spacecraft assembly facility.</title>
        <authorList>
            <person name="Teixeira M."/>
            <person name="Chander A.M."/>
            <person name="Stajich J.E."/>
            <person name="Venkateswaran K."/>
        </authorList>
    </citation>
    <scope>NUCLEOTIDE SEQUENCE [LARGE SCALE GENOMIC DNA]</scope>
    <source>
        <strain evidence="10 11">FJI-L2-BK-P2</strain>
    </source>
</reference>
<dbReference type="GO" id="GO:0016705">
    <property type="term" value="F:oxidoreductase activity, acting on paired donors, with incorporation or reduction of molecular oxygen"/>
    <property type="evidence" value="ECO:0007669"/>
    <property type="project" value="InterPro"/>
</dbReference>
<evidence type="ECO:0000313" key="10">
    <source>
        <dbReference type="EMBL" id="KAK5956470.1"/>
    </source>
</evidence>
<proteinExistence type="inferred from homology"/>
<dbReference type="Pfam" id="PF00067">
    <property type="entry name" value="p450"/>
    <property type="match status" value="1"/>
</dbReference>
<comment type="caution">
    <text evidence="10">The sequence shown here is derived from an EMBL/GenBank/DDBJ whole genome shotgun (WGS) entry which is preliminary data.</text>
</comment>
<dbReference type="PANTHER" id="PTHR24305:SF232">
    <property type="entry name" value="P450, PUTATIVE (EUROFUNG)-RELATED"/>
    <property type="match status" value="1"/>
</dbReference>
<dbReference type="InterPro" id="IPR050121">
    <property type="entry name" value="Cytochrome_P450_monoxygenase"/>
</dbReference>
<evidence type="ECO:0000313" key="11">
    <source>
        <dbReference type="Proteomes" id="UP001316803"/>
    </source>
</evidence>
<dbReference type="InterPro" id="IPR017972">
    <property type="entry name" value="Cyt_P450_CS"/>
</dbReference>
<dbReference type="PRINTS" id="PR00385">
    <property type="entry name" value="P450"/>
</dbReference>